<name>A0A939DTJ5_9MICO</name>
<accession>A0A939DTJ5</accession>
<evidence type="ECO:0000256" key="1">
    <source>
        <dbReference type="SAM" id="MobiDB-lite"/>
    </source>
</evidence>
<dbReference type="AlphaFoldDB" id="A0A939DTJ5"/>
<dbReference type="EMBL" id="JAEMWU010000001">
    <property type="protein sequence ID" value="MBN8204911.1"/>
    <property type="molecule type" value="Genomic_DNA"/>
</dbReference>
<reference evidence="2" key="1">
    <citation type="submission" date="2020-12" db="EMBL/GenBank/DDBJ databases">
        <title>PHA producing bacteria isolated from mangrove.</title>
        <authorList>
            <person name="Zheng W."/>
            <person name="Yu S."/>
            <person name="Huang Y."/>
        </authorList>
    </citation>
    <scope>NUCLEOTIDE SEQUENCE</scope>
    <source>
        <strain evidence="2">GN8-5</strain>
    </source>
</reference>
<organism evidence="2 3">
    <name type="scientific">Microbacterium esteraromaticum</name>
    <dbReference type="NCBI Taxonomy" id="57043"/>
    <lineage>
        <taxon>Bacteria</taxon>
        <taxon>Bacillati</taxon>
        <taxon>Actinomycetota</taxon>
        <taxon>Actinomycetes</taxon>
        <taxon>Micrococcales</taxon>
        <taxon>Microbacteriaceae</taxon>
        <taxon>Microbacterium</taxon>
    </lineage>
</organism>
<dbReference type="Proteomes" id="UP000664385">
    <property type="component" value="Unassembled WGS sequence"/>
</dbReference>
<protein>
    <submittedName>
        <fullName evidence="2">Uncharacterized protein</fullName>
    </submittedName>
</protein>
<feature type="compositionally biased region" description="Basic and acidic residues" evidence="1">
    <location>
        <begin position="1"/>
        <end position="19"/>
    </location>
</feature>
<feature type="region of interest" description="Disordered" evidence="1">
    <location>
        <begin position="1"/>
        <end position="21"/>
    </location>
</feature>
<dbReference type="RefSeq" id="WP_179409366.1">
    <property type="nucleotide sequence ID" value="NZ_CP063379.1"/>
</dbReference>
<evidence type="ECO:0000313" key="2">
    <source>
        <dbReference type="EMBL" id="MBN8204911.1"/>
    </source>
</evidence>
<evidence type="ECO:0000313" key="3">
    <source>
        <dbReference type="Proteomes" id="UP000664385"/>
    </source>
</evidence>
<sequence length="252" mass="27013">MISDDELTRRLSAESRRGEQQPLPSGMVALLVSEARSEAAAASWRRRACAAVAGAAVIGGGVFAAPAVAETIRHFIAQTEIVFGGSEVIEDSEFVDTSASDLGEYLETIYPAQLQLAPGQTKKGLIEQVRAAHSAEPGVTQRVGLIRSFEHAAYVGWIEEWLTAHDAGDKTRMAAAAKVISDAATWPAFVQTDGGGITYIMARFGKEISAEDVQAAQELAQIEGASGWDGVDRSNRPDSYYETFLNDYEASK</sequence>
<proteinExistence type="predicted"/>
<gene>
    <name evidence="2" type="ORF">JF543_02935</name>
</gene>
<comment type="caution">
    <text evidence="2">The sequence shown here is derived from an EMBL/GenBank/DDBJ whole genome shotgun (WGS) entry which is preliminary data.</text>
</comment>